<dbReference type="SUPFAM" id="SSF51261">
    <property type="entry name" value="Duplicated hybrid motif"/>
    <property type="match status" value="1"/>
</dbReference>
<evidence type="ECO:0000256" key="6">
    <source>
        <dbReference type="ARBA" id="ARBA00022833"/>
    </source>
</evidence>
<dbReference type="CDD" id="cd12797">
    <property type="entry name" value="M23_peptidase"/>
    <property type="match status" value="1"/>
</dbReference>
<dbReference type="EMBL" id="PYMA01000003">
    <property type="protein sequence ID" value="PSW20815.1"/>
    <property type="molecule type" value="Genomic_DNA"/>
</dbReference>
<keyword evidence="4" id="KW-0479">Metal-binding</keyword>
<evidence type="ECO:0000256" key="1">
    <source>
        <dbReference type="ARBA" id="ARBA00001947"/>
    </source>
</evidence>
<dbReference type="Pfam" id="PF19425">
    <property type="entry name" value="Csd3_N2"/>
    <property type="match status" value="1"/>
</dbReference>
<dbReference type="FunFam" id="2.70.70.10:FF:000002">
    <property type="entry name" value="Murein DD-endopeptidase MepM"/>
    <property type="match status" value="1"/>
</dbReference>
<keyword evidence="5" id="KW-0378">Hydrolase</keyword>
<dbReference type="Pfam" id="PF04225">
    <property type="entry name" value="LysM_OapA"/>
    <property type="match status" value="1"/>
</dbReference>
<dbReference type="PANTHER" id="PTHR21666">
    <property type="entry name" value="PEPTIDASE-RELATED"/>
    <property type="match status" value="1"/>
</dbReference>
<keyword evidence="7" id="KW-0482">Metalloprotease</keyword>
<evidence type="ECO:0000313" key="13">
    <source>
        <dbReference type="Proteomes" id="UP000241771"/>
    </source>
</evidence>
<evidence type="ECO:0000259" key="10">
    <source>
        <dbReference type="Pfam" id="PF04225"/>
    </source>
</evidence>
<comment type="subcellular location">
    <subcellularLocation>
        <location evidence="2">Cell envelope</location>
    </subcellularLocation>
</comment>
<sequence>MSSQKMASPAKWMSIKFLGLAGLSVVTLAAILSFNASPIREVPLNLNISSTPWTNEGATDQATITPPRFAYTIQKGDSLSQIFSRLNVRYSDIQLLMEADLNHLKIDTLQPGHRLRFWLDGEETRLERLELEFNLAEKVAYQRVDDSTFEIEEISIPGDWADTIATGEINGSFSLSAQKAGLNSAEIYEITNLLKDKLNFARDIRAGDKFEVVVSRQSVKDTLTGQHELRAIRIHRRGNPVTAYLHGDGNFYDADGESLQRAFRRYPYPTNQKFRISSHFNPKRRHPVTGRISPHNGVDFATPTGTPVLATGDGVVVQALSHPYAGNYITIQHGSNYRTRYLHNSKNLVRKGQKVSRGQRIALAGATGRVTGAHIHYEFLIRGRAVNPMTANIPMASSVPSKEKAQFKETVALYDEMMDDQQSLLFSMNNENGEPEA</sequence>
<proteinExistence type="predicted"/>
<evidence type="ECO:0000256" key="3">
    <source>
        <dbReference type="ARBA" id="ARBA00022670"/>
    </source>
</evidence>
<evidence type="ECO:0000259" key="9">
    <source>
        <dbReference type="Pfam" id="PF01551"/>
    </source>
</evidence>
<dbReference type="InterPro" id="IPR016047">
    <property type="entry name" value="M23ase_b-sheet_dom"/>
</dbReference>
<dbReference type="Gene3D" id="3.10.450.350">
    <property type="match status" value="2"/>
</dbReference>
<protein>
    <submittedName>
        <fullName evidence="12">Peptidase M23</fullName>
    </submittedName>
</protein>
<evidence type="ECO:0000256" key="5">
    <source>
        <dbReference type="ARBA" id="ARBA00022801"/>
    </source>
</evidence>
<evidence type="ECO:0000313" key="12">
    <source>
        <dbReference type="EMBL" id="PSW20815.1"/>
    </source>
</evidence>
<dbReference type="InterPro" id="IPR007340">
    <property type="entry name" value="LysM_Opacity-associatedA"/>
</dbReference>
<reference evidence="12 13" key="1">
    <citation type="submission" date="2018-01" db="EMBL/GenBank/DDBJ databases">
        <title>Whole genome sequencing of Histamine producing bacteria.</title>
        <authorList>
            <person name="Butler K."/>
        </authorList>
    </citation>
    <scope>NUCLEOTIDE SEQUENCE [LARGE SCALE GENOMIC DNA]</scope>
    <source>
        <strain evidence="12 13">DSM 100436</strain>
    </source>
</reference>
<dbReference type="AlphaFoldDB" id="A0A2T3NX19"/>
<evidence type="ECO:0000256" key="7">
    <source>
        <dbReference type="ARBA" id="ARBA00023049"/>
    </source>
</evidence>
<organism evidence="12 13">
    <name type="scientific">Photobacterium sanctipauli</name>
    <dbReference type="NCBI Taxonomy" id="1342794"/>
    <lineage>
        <taxon>Bacteria</taxon>
        <taxon>Pseudomonadati</taxon>
        <taxon>Pseudomonadota</taxon>
        <taxon>Gammaproteobacteria</taxon>
        <taxon>Vibrionales</taxon>
        <taxon>Vibrionaceae</taxon>
        <taxon>Photobacterium</taxon>
    </lineage>
</organism>
<dbReference type="GO" id="GO:0046872">
    <property type="term" value="F:metal ion binding"/>
    <property type="evidence" value="ECO:0007669"/>
    <property type="project" value="UniProtKB-KW"/>
</dbReference>
<comment type="pathway">
    <text evidence="8">Cell wall degradation; peptidoglycan degradation.</text>
</comment>
<dbReference type="Pfam" id="PF01551">
    <property type="entry name" value="Peptidase_M23"/>
    <property type="match status" value="1"/>
</dbReference>
<gene>
    <name evidence="12" type="ORF">C9I98_08230</name>
</gene>
<keyword evidence="13" id="KW-1185">Reference proteome</keyword>
<accession>A0A2T3NX19</accession>
<evidence type="ECO:0000256" key="2">
    <source>
        <dbReference type="ARBA" id="ARBA00004196"/>
    </source>
</evidence>
<dbReference type="InterPro" id="IPR018392">
    <property type="entry name" value="LysM"/>
</dbReference>
<dbReference type="InterPro" id="IPR011055">
    <property type="entry name" value="Dup_hybrid_motif"/>
</dbReference>
<evidence type="ECO:0000256" key="8">
    <source>
        <dbReference type="ARBA" id="ARBA00060568"/>
    </source>
</evidence>
<dbReference type="Proteomes" id="UP000241771">
    <property type="component" value="Unassembled WGS sequence"/>
</dbReference>
<feature type="domain" description="M23ase beta-sheet core" evidence="9">
    <location>
        <begin position="294"/>
        <end position="388"/>
    </location>
</feature>
<dbReference type="CDD" id="cd00118">
    <property type="entry name" value="LysM"/>
    <property type="match status" value="1"/>
</dbReference>
<comment type="cofactor">
    <cofactor evidence="1">
        <name>Zn(2+)</name>
        <dbReference type="ChEBI" id="CHEBI:29105"/>
    </cofactor>
</comment>
<dbReference type="GO" id="GO:0004222">
    <property type="term" value="F:metalloendopeptidase activity"/>
    <property type="evidence" value="ECO:0007669"/>
    <property type="project" value="TreeGrafter"/>
</dbReference>
<keyword evidence="6" id="KW-0862">Zinc</keyword>
<comment type="caution">
    <text evidence="12">The sequence shown here is derived from an EMBL/GenBank/DDBJ whole genome shotgun (WGS) entry which is preliminary data.</text>
</comment>
<keyword evidence="3" id="KW-0645">Protease</keyword>
<dbReference type="GO" id="GO:0042834">
    <property type="term" value="F:peptidoglycan binding"/>
    <property type="evidence" value="ECO:0007669"/>
    <property type="project" value="InterPro"/>
</dbReference>
<evidence type="ECO:0000259" key="11">
    <source>
        <dbReference type="Pfam" id="PF19425"/>
    </source>
</evidence>
<dbReference type="GO" id="GO:0006508">
    <property type="term" value="P:proteolysis"/>
    <property type="evidence" value="ECO:0007669"/>
    <property type="project" value="UniProtKB-KW"/>
</dbReference>
<dbReference type="InterPro" id="IPR045834">
    <property type="entry name" value="Csd3_N2"/>
</dbReference>
<dbReference type="Gene3D" id="2.70.70.10">
    <property type="entry name" value="Glucose Permease (Domain IIA)"/>
    <property type="match status" value="1"/>
</dbReference>
<name>A0A2T3NX19_9GAMM</name>
<dbReference type="InterPro" id="IPR050570">
    <property type="entry name" value="Cell_wall_metabolism_enzyme"/>
</dbReference>
<feature type="domain" description="Opacity-associated protein A LysM-like" evidence="10">
    <location>
        <begin position="70"/>
        <end position="150"/>
    </location>
</feature>
<dbReference type="GO" id="GO:0030313">
    <property type="term" value="C:cell envelope"/>
    <property type="evidence" value="ECO:0007669"/>
    <property type="project" value="UniProtKB-SubCell"/>
</dbReference>
<feature type="domain" description="Csd3-like second N-terminal" evidence="11">
    <location>
        <begin position="158"/>
        <end position="282"/>
    </location>
</feature>
<evidence type="ECO:0000256" key="4">
    <source>
        <dbReference type="ARBA" id="ARBA00022723"/>
    </source>
</evidence>
<dbReference type="PANTHER" id="PTHR21666:SF292">
    <property type="entry name" value="MUREIN DD-ENDOPEPTIDASE MEPM"/>
    <property type="match status" value="1"/>
</dbReference>